<dbReference type="SUPFAM" id="SSF47336">
    <property type="entry name" value="ACP-like"/>
    <property type="match status" value="1"/>
</dbReference>
<dbReference type="InterPro" id="IPR036736">
    <property type="entry name" value="ACP-like_sf"/>
</dbReference>
<dbReference type="RefSeq" id="WP_006036852.1">
    <property type="nucleotide sequence ID" value="NZ_AEDD01000002.1"/>
</dbReference>
<dbReference type="Proteomes" id="UP000005387">
    <property type="component" value="Unassembled WGS sequence"/>
</dbReference>
<dbReference type="Pfam" id="PF00550">
    <property type="entry name" value="PP-binding"/>
    <property type="match status" value="1"/>
</dbReference>
<name>E0I5B5_9BACL</name>
<organism evidence="2 3">
    <name type="scientific">Paenibacillus curdlanolyticus YK9</name>
    <dbReference type="NCBI Taxonomy" id="717606"/>
    <lineage>
        <taxon>Bacteria</taxon>
        <taxon>Bacillati</taxon>
        <taxon>Bacillota</taxon>
        <taxon>Bacilli</taxon>
        <taxon>Bacillales</taxon>
        <taxon>Paenibacillaceae</taxon>
        <taxon>Paenibacillus</taxon>
    </lineage>
</organism>
<evidence type="ECO:0000313" key="2">
    <source>
        <dbReference type="EMBL" id="EFM12157.1"/>
    </source>
</evidence>
<dbReference type="OrthoDB" id="2619420at2"/>
<dbReference type="EMBL" id="AEDD01000002">
    <property type="protein sequence ID" value="EFM12157.1"/>
    <property type="molecule type" value="Genomic_DNA"/>
</dbReference>
<keyword evidence="3" id="KW-1185">Reference proteome</keyword>
<feature type="domain" description="Carrier" evidence="1">
    <location>
        <begin position="4"/>
        <end position="82"/>
    </location>
</feature>
<dbReference type="AlphaFoldDB" id="E0I5B5"/>
<dbReference type="PROSITE" id="PS50075">
    <property type="entry name" value="CARRIER"/>
    <property type="match status" value="1"/>
</dbReference>
<dbReference type="InterPro" id="IPR009081">
    <property type="entry name" value="PP-bd_ACP"/>
</dbReference>
<evidence type="ECO:0000259" key="1">
    <source>
        <dbReference type="PROSITE" id="PS50075"/>
    </source>
</evidence>
<accession>E0I5B5</accession>
<dbReference type="STRING" id="717606.PaecuDRAFT_0837"/>
<evidence type="ECO:0000313" key="3">
    <source>
        <dbReference type="Proteomes" id="UP000005387"/>
    </source>
</evidence>
<gene>
    <name evidence="2" type="ORF">PaecuDRAFT_0837</name>
</gene>
<sequence>MVTDPRLPSLRQAVAELLGRSDLSQTLDENESLQSLGLDSVKLINLVIMIEKQYAVMFDDSELLNENFDTLNKIMAKIDEKAGARA</sequence>
<dbReference type="Gene3D" id="1.10.1200.10">
    <property type="entry name" value="ACP-like"/>
    <property type="match status" value="1"/>
</dbReference>
<reference evidence="2 3" key="1">
    <citation type="submission" date="2010-07" db="EMBL/GenBank/DDBJ databases">
        <title>The draft genome of Paenibacillus curdlanolyticus YK9.</title>
        <authorList>
            <consortium name="US DOE Joint Genome Institute (JGI-PGF)"/>
            <person name="Lucas S."/>
            <person name="Copeland A."/>
            <person name="Lapidus A."/>
            <person name="Cheng J.-F."/>
            <person name="Bruce D."/>
            <person name="Goodwin L."/>
            <person name="Pitluck S."/>
            <person name="Land M.L."/>
            <person name="Hauser L."/>
            <person name="Chang Y.-J."/>
            <person name="Jeffries C."/>
            <person name="Anderson I.J."/>
            <person name="Johnson E."/>
            <person name="Loganathan U."/>
            <person name="Mulhopadhyay B."/>
            <person name="Kyrpides N."/>
            <person name="Woyke T.J."/>
        </authorList>
    </citation>
    <scope>NUCLEOTIDE SEQUENCE [LARGE SCALE GENOMIC DNA]</scope>
    <source>
        <strain evidence="2 3">YK9</strain>
    </source>
</reference>
<proteinExistence type="predicted"/>
<protein>
    <submittedName>
        <fullName evidence="2">Phosphopantetheine-binding protein</fullName>
    </submittedName>
</protein>